<evidence type="ECO:0000313" key="3">
    <source>
        <dbReference type="Proteomes" id="UP001152795"/>
    </source>
</evidence>
<dbReference type="OrthoDB" id="6015934at2759"/>
<name>A0A6S7KFZ3_PARCT</name>
<dbReference type="Proteomes" id="UP001152795">
    <property type="component" value="Unassembled WGS sequence"/>
</dbReference>
<organism evidence="2 3">
    <name type="scientific">Paramuricea clavata</name>
    <name type="common">Red gorgonian</name>
    <name type="synonym">Violescent sea-whip</name>
    <dbReference type="NCBI Taxonomy" id="317549"/>
    <lineage>
        <taxon>Eukaryota</taxon>
        <taxon>Metazoa</taxon>
        <taxon>Cnidaria</taxon>
        <taxon>Anthozoa</taxon>
        <taxon>Octocorallia</taxon>
        <taxon>Malacalcyonacea</taxon>
        <taxon>Plexauridae</taxon>
        <taxon>Paramuricea</taxon>
    </lineage>
</organism>
<evidence type="ECO:0000313" key="2">
    <source>
        <dbReference type="EMBL" id="CAB4042908.1"/>
    </source>
</evidence>
<accession>A0A6S7KFZ3</accession>
<evidence type="ECO:0000256" key="1">
    <source>
        <dbReference type="SAM" id="MobiDB-lite"/>
    </source>
</evidence>
<protein>
    <submittedName>
        <fullName evidence="2">Uncharacterized protein</fullName>
    </submittedName>
</protein>
<feature type="compositionally biased region" description="Polar residues" evidence="1">
    <location>
        <begin position="153"/>
        <end position="182"/>
    </location>
</feature>
<feature type="region of interest" description="Disordered" evidence="1">
    <location>
        <begin position="105"/>
        <end position="215"/>
    </location>
</feature>
<sequence>MCCCFQQKLHRSFAEAIQKLPRSLTEASQKLFLKATTHRTVRVFLRKLESFAGAVMQRRFRQACPLCGRPDLKNISTHLLQVHGLQSKERKPYLKQANVSSWQPYIDKSPYMNSEKQGGKQDRHGKQHWRNSSRVKKYLKKNPTPSADDEDFTSTNPIPSAGNQPETINTPATDPTGNEANIQNQTGTNNNQPQEETTRRFNTQKSAPDYLGFDK</sequence>
<gene>
    <name evidence="2" type="ORF">PACLA_8A023466</name>
</gene>
<reference evidence="2" key="1">
    <citation type="submission" date="2020-04" db="EMBL/GenBank/DDBJ databases">
        <authorList>
            <person name="Alioto T."/>
            <person name="Alioto T."/>
            <person name="Gomez Garrido J."/>
        </authorList>
    </citation>
    <scope>NUCLEOTIDE SEQUENCE</scope>
    <source>
        <strain evidence="2">A484AB</strain>
    </source>
</reference>
<keyword evidence="3" id="KW-1185">Reference proteome</keyword>
<proteinExistence type="predicted"/>
<comment type="caution">
    <text evidence="2">The sequence shown here is derived from an EMBL/GenBank/DDBJ whole genome shotgun (WGS) entry which is preliminary data.</text>
</comment>
<dbReference type="AlphaFoldDB" id="A0A6S7KFZ3"/>
<feature type="compositionally biased region" description="Basic residues" evidence="1">
    <location>
        <begin position="125"/>
        <end position="140"/>
    </location>
</feature>
<feature type="compositionally biased region" description="Low complexity" evidence="1">
    <location>
        <begin position="183"/>
        <end position="195"/>
    </location>
</feature>
<dbReference type="EMBL" id="CACRXK020031093">
    <property type="protein sequence ID" value="CAB4042908.1"/>
    <property type="molecule type" value="Genomic_DNA"/>
</dbReference>